<organism evidence="2 3">
    <name type="scientific">Holdemania filiformis DSM 12042</name>
    <dbReference type="NCBI Taxonomy" id="545696"/>
    <lineage>
        <taxon>Bacteria</taxon>
        <taxon>Bacillati</taxon>
        <taxon>Bacillota</taxon>
        <taxon>Erysipelotrichia</taxon>
        <taxon>Erysipelotrichales</taxon>
        <taxon>Erysipelotrichaceae</taxon>
        <taxon>Holdemania</taxon>
    </lineage>
</organism>
<dbReference type="RefSeq" id="WP_006060615.1">
    <property type="nucleotide sequence ID" value="NZ_GG657561.1"/>
</dbReference>
<gene>
    <name evidence="2" type="primary">spoVAE</name>
    <name evidence="2" type="ORF">HOLDEFILI_03463</name>
</gene>
<dbReference type="HOGENOM" id="CLU_112786_1_0_9"/>
<dbReference type="NCBIfam" id="TIGR02839">
    <property type="entry name" value="spore_V_AE"/>
    <property type="match status" value="1"/>
</dbReference>
<dbReference type="InterPro" id="IPR014204">
    <property type="entry name" value="Spore_V_AE"/>
</dbReference>
<keyword evidence="1" id="KW-0812">Transmembrane</keyword>
<keyword evidence="1" id="KW-1133">Transmembrane helix</keyword>
<feature type="transmembrane region" description="Helical" evidence="1">
    <location>
        <begin position="28"/>
        <end position="47"/>
    </location>
</feature>
<evidence type="ECO:0000313" key="2">
    <source>
        <dbReference type="EMBL" id="EEF66381.1"/>
    </source>
</evidence>
<dbReference type="Proteomes" id="UP000005950">
    <property type="component" value="Unassembled WGS sequence"/>
</dbReference>
<dbReference type="PANTHER" id="PTHR38450:SF2">
    <property type="entry name" value="STAGE V SPORULATION PROTEIN AEB"/>
    <property type="match status" value="1"/>
</dbReference>
<feature type="transmembrane region" description="Helical" evidence="1">
    <location>
        <begin position="97"/>
        <end position="114"/>
    </location>
</feature>
<reference evidence="2 3" key="1">
    <citation type="submission" date="2008-12" db="EMBL/GenBank/DDBJ databases">
        <authorList>
            <person name="Fulton L."/>
            <person name="Clifton S."/>
            <person name="Fulton B."/>
            <person name="Xu J."/>
            <person name="Minx P."/>
            <person name="Pepin K.H."/>
            <person name="Johnson M."/>
            <person name="Bhonagiri V."/>
            <person name="Nash W.E."/>
            <person name="Mardis E.R."/>
            <person name="Wilson R.K."/>
        </authorList>
    </citation>
    <scope>NUCLEOTIDE SEQUENCE [LARGE SCALE GENOMIC DNA]</scope>
    <source>
        <strain evidence="2 3">DSM 12042</strain>
    </source>
</reference>
<dbReference type="AlphaFoldDB" id="B9YCA4"/>
<sequence>MIMEYFGAFVVCGLICLAGQLIYDNTNLTPGHITSLFVVLGAFLDFFNLYDKLVEFGHAGALLPITSFGHSLMHSVMDGVAQQGLLGIPLGMLDLTAAGITSAIYFAFLAALIFKPKL</sequence>
<dbReference type="STRING" id="545696.HOLDEFILI_03463"/>
<evidence type="ECO:0000313" key="3">
    <source>
        <dbReference type="Proteomes" id="UP000005950"/>
    </source>
</evidence>
<accession>B9YCA4</accession>
<comment type="caution">
    <text evidence="2">The sequence shown here is derived from an EMBL/GenBank/DDBJ whole genome shotgun (WGS) entry which is preliminary data.</text>
</comment>
<name>B9YCA4_9FIRM</name>
<reference evidence="2 3" key="2">
    <citation type="submission" date="2009-02" db="EMBL/GenBank/DDBJ databases">
        <title>Draft genome sequence of Holdemania filiformis DSM 12042.</title>
        <authorList>
            <person name="Sudarsanam P."/>
            <person name="Ley R."/>
            <person name="Guruge J."/>
            <person name="Turnbaugh P.J."/>
            <person name="Mahowald M."/>
            <person name="Liep D."/>
            <person name="Gordon J."/>
        </authorList>
    </citation>
    <scope>NUCLEOTIDE SEQUENCE [LARGE SCALE GENOMIC DNA]</scope>
    <source>
        <strain evidence="2 3">DSM 12042</strain>
    </source>
</reference>
<protein>
    <submittedName>
        <fullName evidence="2">Stage V sporulation protein AE</fullName>
    </submittedName>
</protein>
<dbReference type="InterPro" id="IPR005562">
    <property type="entry name" value="SpoVA"/>
</dbReference>
<evidence type="ECO:0000256" key="1">
    <source>
        <dbReference type="SAM" id="Phobius"/>
    </source>
</evidence>
<dbReference type="PANTHER" id="PTHR38450">
    <property type="entry name" value="STAGE V SPORULATION PROTEIN AC-RELATED"/>
    <property type="match status" value="1"/>
</dbReference>
<dbReference type="eggNOG" id="ENOG50315MJ">
    <property type="taxonomic scope" value="Bacteria"/>
</dbReference>
<dbReference type="EMBL" id="ACCF01000218">
    <property type="protein sequence ID" value="EEF66381.1"/>
    <property type="molecule type" value="Genomic_DNA"/>
</dbReference>
<keyword evidence="1" id="KW-0472">Membrane</keyword>
<dbReference type="Pfam" id="PF03862">
    <property type="entry name" value="SpoVAC_SpoVAEB"/>
    <property type="match status" value="1"/>
</dbReference>
<proteinExistence type="predicted"/>
<feature type="transmembrane region" description="Helical" evidence="1">
    <location>
        <begin position="59"/>
        <end position="77"/>
    </location>
</feature>